<dbReference type="RefSeq" id="XP_067082706.1">
    <property type="nucleotide sequence ID" value="XM_067226605.1"/>
</dbReference>
<evidence type="ECO:0000313" key="9">
    <source>
        <dbReference type="EMBL" id="SCU72167.1"/>
    </source>
</evidence>
<reference evidence="9" key="1">
    <citation type="submission" date="2016-09" db="EMBL/GenBank/DDBJ databases">
        <authorList>
            <person name="Hebert L."/>
            <person name="Moumen B."/>
        </authorList>
    </citation>
    <scope>NUCLEOTIDE SEQUENCE [LARGE SCALE GENOMIC DNA]</scope>
    <source>
        <strain evidence="9">OVI</strain>
    </source>
</reference>
<evidence type="ECO:0000256" key="2">
    <source>
        <dbReference type="ARBA" id="ARBA00004609"/>
    </source>
</evidence>
<evidence type="ECO:0000256" key="5">
    <source>
        <dbReference type="ARBA" id="ARBA00023136"/>
    </source>
</evidence>
<keyword evidence="3" id="KW-1003">Cell membrane</keyword>
<dbReference type="Gene3D" id="4.10.110.20">
    <property type="entry name" value="Variant surface glycoprotein MITAT 1.2, VSG 221, C-terminal domain"/>
    <property type="match status" value="1"/>
</dbReference>
<keyword evidence="5" id="KW-0472">Membrane</keyword>
<evidence type="ECO:0000313" key="10">
    <source>
        <dbReference type="Proteomes" id="UP000195570"/>
    </source>
</evidence>
<dbReference type="SUPFAM" id="SSF118251">
    <property type="entry name" value="Variant surface glycoprotein MITAT 1.2, VSG 221, C-terminal domain"/>
    <property type="match status" value="1"/>
</dbReference>
<keyword evidence="7" id="KW-0449">Lipoprotein</keyword>
<comment type="caution">
    <text evidence="9">The sequence shown here is derived from an EMBL/GenBank/DDBJ whole genome shotgun (WGS) entry which is preliminary data.</text>
</comment>
<keyword evidence="6" id="KW-0325">Glycoprotein</keyword>
<comment type="function">
    <text evidence="1">VSG forms a coat on the surface of the parasite. The trypanosome evades the immune response of the host by expressing a series of antigenically distinct VSGs from an estimated 1000 VSG genes.</text>
</comment>
<proteinExistence type="predicted"/>
<name>A0A1G4II56_TRYEQ</name>
<dbReference type="GO" id="GO:0098552">
    <property type="term" value="C:side of membrane"/>
    <property type="evidence" value="ECO:0007669"/>
    <property type="project" value="UniProtKB-KW"/>
</dbReference>
<evidence type="ECO:0000256" key="7">
    <source>
        <dbReference type="ARBA" id="ARBA00023288"/>
    </source>
</evidence>
<dbReference type="InterPro" id="IPR027446">
    <property type="entry name" value="VSG_C_dom_sf"/>
</dbReference>
<dbReference type="Proteomes" id="UP000195570">
    <property type="component" value="Unassembled WGS sequence"/>
</dbReference>
<comment type="subcellular location">
    <subcellularLocation>
        <location evidence="2">Cell membrane</location>
        <topology evidence="2">Lipid-anchor</topology>
        <topology evidence="2">GPI-anchor</topology>
    </subcellularLocation>
</comment>
<accession>A0A1G4II56</accession>
<dbReference type="EMBL" id="CZPT02001812">
    <property type="protein sequence ID" value="SCU72167.1"/>
    <property type="molecule type" value="Genomic_DNA"/>
</dbReference>
<evidence type="ECO:0000256" key="4">
    <source>
        <dbReference type="ARBA" id="ARBA00022622"/>
    </source>
</evidence>
<dbReference type="GO" id="GO:0005886">
    <property type="term" value="C:plasma membrane"/>
    <property type="evidence" value="ECO:0007669"/>
    <property type="project" value="UniProtKB-SubCell"/>
</dbReference>
<evidence type="ECO:0000256" key="6">
    <source>
        <dbReference type="ARBA" id="ARBA00023180"/>
    </source>
</evidence>
<keyword evidence="10" id="KW-1185">Reference proteome</keyword>
<dbReference type="VEuPathDB" id="TriTrypDB:TEOVI_000374300"/>
<evidence type="ECO:0000256" key="8">
    <source>
        <dbReference type="SAM" id="MobiDB-lite"/>
    </source>
</evidence>
<dbReference type="AlphaFoldDB" id="A0A1G4II56"/>
<dbReference type="GeneID" id="92377683"/>
<organism evidence="9 10">
    <name type="scientific">Trypanosoma equiperdum</name>
    <dbReference type="NCBI Taxonomy" id="5694"/>
    <lineage>
        <taxon>Eukaryota</taxon>
        <taxon>Discoba</taxon>
        <taxon>Euglenozoa</taxon>
        <taxon>Kinetoplastea</taxon>
        <taxon>Metakinetoplastina</taxon>
        <taxon>Trypanosomatida</taxon>
        <taxon>Trypanosomatidae</taxon>
        <taxon>Trypanosoma</taxon>
    </lineage>
</organism>
<keyword evidence="4" id="KW-0336">GPI-anchor</keyword>
<sequence>MTKCKEHTNAQQEATAEVLQRLPTALASLLEEGHGNANARGYIGWTGTGSAADNCDGSKTGGKGACAYYGLSSTKVNKPQWLTNLELATQAAKQLTTQKIAKQAKQTDIKHLNRTLIDLLRQSIANSKAAAARKQTPASQAKQITEAGCNNHKKNATRKTPCTWHESESDINKKCKLDPVKVE</sequence>
<gene>
    <name evidence="9" type="ORF">TEOVI_000374300</name>
</gene>
<evidence type="ECO:0000256" key="1">
    <source>
        <dbReference type="ARBA" id="ARBA00002523"/>
    </source>
</evidence>
<protein>
    <submittedName>
        <fullName evidence="9">Trypanosomal VSG domain containing protein, putative</fullName>
    </submittedName>
</protein>
<evidence type="ECO:0000256" key="3">
    <source>
        <dbReference type="ARBA" id="ARBA00022475"/>
    </source>
</evidence>
<feature type="region of interest" description="Disordered" evidence="8">
    <location>
        <begin position="131"/>
        <end position="165"/>
    </location>
</feature>